<dbReference type="AlphaFoldDB" id="A0A250KT20"/>
<proteinExistence type="predicted"/>
<dbReference type="EMBL" id="AP017928">
    <property type="protein sequence ID" value="BBA34805.1"/>
    <property type="molecule type" value="Genomic_DNA"/>
</dbReference>
<evidence type="ECO:0000313" key="1">
    <source>
        <dbReference type="EMBL" id="BBA34805.1"/>
    </source>
</evidence>
<sequence length="71" mass="7756">MSEEFAPIVRKVKCTAVDGRTARGKGYAISLKCRKRIEEAFGWLKTVGLAQDPPQRLGQGVRAGDVVLRGL</sequence>
<accession>A0A250KT20</accession>
<name>A0A250KT20_9GAMM</name>
<gene>
    <name evidence="1" type="ORF">sS8_2860</name>
</gene>
<dbReference type="KEGG" id="mmai:sS8_2860"/>
<protein>
    <submittedName>
        <fullName evidence="1">Putative transposase of ISThsp18, IS1182 family</fullName>
    </submittedName>
</protein>
<keyword evidence="2" id="KW-1185">Reference proteome</keyword>
<dbReference type="Proteomes" id="UP000266313">
    <property type="component" value="Chromosome"/>
</dbReference>
<organism evidence="1 2">
    <name type="scientific">Methylocaldum marinum</name>
    <dbReference type="NCBI Taxonomy" id="1432792"/>
    <lineage>
        <taxon>Bacteria</taxon>
        <taxon>Pseudomonadati</taxon>
        <taxon>Pseudomonadota</taxon>
        <taxon>Gammaproteobacteria</taxon>
        <taxon>Methylococcales</taxon>
        <taxon>Methylococcaceae</taxon>
        <taxon>Methylocaldum</taxon>
    </lineage>
</organism>
<evidence type="ECO:0000313" key="2">
    <source>
        <dbReference type="Proteomes" id="UP000266313"/>
    </source>
</evidence>
<dbReference type="RefSeq" id="WP_179952367.1">
    <property type="nucleotide sequence ID" value="NZ_AP017928.1"/>
</dbReference>
<reference evidence="1 2" key="1">
    <citation type="submission" date="2016-12" db="EMBL/GenBank/DDBJ databases">
        <title>Genome sequencing of Methylocaldum marinum.</title>
        <authorList>
            <person name="Takeuchi M."/>
            <person name="Kamagata Y."/>
            <person name="Hiraoka S."/>
            <person name="Oshima K."/>
            <person name="Hattori M."/>
            <person name="Iwasaki W."/>
        </authorList>
    </citation>
    <scope>NUCLEOTIDE SEQUENCE [LARGE SCALE GENOMIC DNA]</scope>
    <source>
        <strain evidence="1 2">S8</strain>
    </source>
</reference>